<keyword evidence="1" id="KW-0812">Transmembrane</keyword>
<keyword evidence="4" id="KW-1185">Reference proteome</keyword>
<dbReference type="InterPro" id="IPR029063">
    <property type="entry name" value="SAM-dependent_MTases_sf"/>
</dbReference>
<comment type="caution">
    <text evidence="3">The sequence shown here is derived from an EMBL/GenBank/DDBJ whole genome shotgun (WGS) entry which is preliminary data.</text>
</comment>
<evidence type="ECO:0000313" key="3">
    <source>
        <dbReference type="EMBL" id="KAL3700347.1"/>
    </source>
</evidence>
<name>A0ABD3IDK6_9MARC</name>
<reference evidence="3 4" key="1">
    <citation type="submission" date="2024-09" db="EMBL/GenBank/DDBJ databases">
        <title>Chromosome-scale assembly of Riccia sorocarpa.</title>
        <authorList>
            <person name="Paukszto L."/>
        </authorList>
    </citation>
    <scope>NUCLEOTIDE SEQUENCE [LARGE SCALE GENOMIC DNA]</scope>
    <source>
        <strain evidence="3">LP-2024</strain>
        <tissue evidence="3">Aerial parts of the thallus</tissue>
    </source>
</reference>
<protein>
    <recommendedName>
        <fullName evidence="2">Methyltransferase type 11 domain-containing protein</fullName>
    </recommendedName>
</protein>
<keyword evidence="1" id="KW-1133">Transmembrane helix</keyword>
<feature type="domain" description="Methyltransferase type 11" evidence="2">
    <location>
        <begin position="118"/>
        <end position="239"/>
    </location>
</feature>
<gene>
    <name evidence="3" type="ORF">R1sor_018369</name>
</gene>
<feature type="transmembrane region" description="Helical" evidence="1">
    <location>
        <begin position="21"/>
        <end position="43"/>
    </location>
</feature>
<dbReference type="PANTHER" id="PTHR45277">
    <property type="entry name" value="EXPRESSED PROTEIN"/>
    <property type="match status" value="1"/>
</dbReference>
<dbReference type="SUPFAM" id="SSF53335">
    <property type="entry name" value="S-adenosyl-L-methionine-dependent methyltransferases"/>
    <property type="match status" value="1"/>
</dbReference>
<dbReference type="CDD" id="cd02440">
    <property type="entry name" value="AdoMet_MTases"/>
    <property type="match status" value="1"/>
</dbReference>
<dbReference type="PANTHER" id="PTHR45277:SF1">
    <property type="entry name" value="EXPRESSED PROTEIN"/>
    <property type="match status" value="1"/>
</dbReference>
<evidence type="ECO:0000259" key="2">
    <source>
        <dbReference type="Pfam" id="PF08241"/>
    </source>
</evidence>
<feature type="transmembrane region" description="Helical" evidence="1">
    <location>
        <begin position="63"/>
        <end position="96"/>
    </location>
</feature>
<dbReference type="AlphaFoldDB" id="A0ABD3IDK6"/>
<dbReference type="Gene3D" id="3.40.50.150">
    <property type="entry name" value="Vaccinia Virus protein VP39"/>
    <property type="match status" value="1"/>
</dbReference>
<keyword evidence="1" id="KW-0472">Membrane</keyword>
<dbReference type="InterPro" id="IPR013216">
    <property type="entry name" value="Methyltransf_11"/>
</dbReference>
<sequence length="310" mass="34722">MGRASRRGWMKVYEIYGVQEAGVVAGLIWQAIALSVPSGLLYFYFSYCTRTLASVVRFVPVQLWAFIIGFFMGAMALMSICFMVTAVNFIYTNVVLRHRIARRMIGMVEDWSKVESVLDVGCGRGLLLNTVALRLKKEGCGGRVVGVDLWLSSKKSGKSMAATLYTSKLEQTQEYVTCKSGDARNLPFTDKYFDAVVSALCLNNLGEEYGRSTPRAVTERLKGLQEIIRVLKPGGQAVIWDLYHGQEYEKKLRELGMENVTLSESIPTFMLPSHISMLLPLEVAVLKISRCCQTATNRRLGQVESYHKLL</sequence>
<accession>A0ABD3IDK6</accession>
<organism evidence="3 4">
    <name type="scientific">Riccia sorocarpa</name>
    <dbReference type="NCBI Taxonomy" id="122646"/>
    <lineage>
        <taxon>Eukaryota</taxon>
        <taxon>Viridiplantae</taxon>
        <taxon>Streptophyta</taxon>
        <taxon>Embryophyta</taxon>
        <taxon>Marchantiophyta</taxon>
        <taxon>Marchantiopsida</taxon>
        <taxon>Marchantiidae</taxon>
        <taxon>Marchantiales</taxon>
        <taxon>Ricciaceae</taxon>
        <taxon>Riccia</taxon>
    </lineage>
</organism>
<proteinExistence type="predicted"/>
<evidence type="ECO:0000313" key="4">
    <source>
        <dbReference type="Proteomes" id="UP001633002"/>
    </source>
</evidence>
<dbReference type="Proteomes" id="UP001633002">
    <property type="component" value="Unassembled WGS sequence"/>
</dbReference>
<dbReference type="EMBL" id="JBJQOH010000001">
    <property type="protein sequence ID" value="KAL3700347.1"/>
    <property type="molecule type" value="Genomic_DNA"/>
</dbReference>
<dbReference type="Pfam" id="PF08241">
    <property type="entry name" value="Methyltransf_11"/>
    <property type="match status" value="1"/>
</dbReference>
<evidence type="ECO:0000256" key="1">
    <source>
        <dbReference type="SAM" id="Phobius"/>
    </source>
</evidence>